<evidence type="ECO:0000256" key="1">
    <source>
        <dbReference type="ARBA" id="ARBA00022723"/>
    </source>
</evidence>
<organism evidence="3 4">
    <name type="scientific">Halogranum rubrum</name>
    <dbReference type="NCBI Taxonomy" id="553466"/>
    <lineage>
        <taxon>Archaea</taxon>
        <taxon>Methanobacteriati</taxon>
        <taxon>Methanobacteriota</taxon>
        <taxon>Stenosarchaea group</taxon>
        <taxon>Halobacteria</taxon>
        <taxon>Halobacteriales</taxon>
        <taxon>Haloferacaceae</taxon>
    </lineage>
</organism>
<dbReference type="PANTHER" id="PTHR35848">
    <property type="entry name" value="OXALATE-BINDING PROTEIN"/>
    <property type="match status" value="1"/>
</dbReference>
<feature type="domain" description="Cupin type-2" evidence="2">
    <location>
        <begin position="38"/>
        <end position="106"/>
    </location>
</feature>
<accession>A0A1I4GB72</accession>
<evidence type="ECO:0000313" key="4">
    <source>
        <dbReference type="Proteomes" id="UP000199607"/>
    </source>
</evidence>
<evidence type="ECO:0000259" key="2">
    <source>
        <dbReference type="Pfam" id="PF07883"/>
    </source>
</evidence>
<dbReference type="Pfam" id="PF07883">
    <property type="entry name" value="Cupin_2"/>
    <property type="match status" value="1"/>
</dbReference>
<dbReference type="GO" id="GO:0046872">
    <property type="term" value="F:metal ion binding"/>
    <property type="evidence" value="ECO:0007669"/>
    <property type="project" value="UniProtKB-KW"/>
</dbReference>
<proteinExistence type="predicted"/>
<keyword evidence="4" id="KW-1185">Reference proteome</keyword>
<gene>
    <name evidence="3" type="ORF">SAMN04487950_3169</name>
</gene>
<dbReference type="SUPFAM" id="SSF51182">
    <property type="entry name" value="RmlC-like cupins"/>
    <property type="match status" value="1"/>
</dbReference>
<dbReference type="RefSeq" id="WP_089870338.1">
    <property type="nucleotide sequence ID" value="NZ_FOTC01000003.1"/>
</dbReference>
<dbReference type="STRING" id="553466.SAMN04487950_3169"/>
<dbReference type="Proteomes" id="UP000199607">
    <property type="component" value="Unassembled WGS sequence"/>
</dbReference>
<dbReference type="AlphaFoldDB" id="A0A1I4GB72"/>
<evidence type="ECO:0000313" key="3">
    <source>
        <dbReference type="EMBL" id="SFL27284.1"/>
    </source>
</evidence>
<sequence length="158" mass="17200">MDTVVIDDVASTSFETELDRRGLSDPLGTTDVALNQYRLAPGQRLSTGLHAHADQEEVFVVVDGELTFETEDNDVVVRNGEAIRFAPGEFQSGKNASDAEVVVFAIGAPRETTDVRVPKECPKCGHEDMRVVAGGEGDNLRCPECDCLLENPPPRAEW</sequence>
<name>A0A1I4GB72_9EURY</name>
<dbReference type="PANTHER" id="PTHR35848:SF9">
    <property type="entry name" value="SLL1358 PROTEIN"/>
    <property type="match status" value="1"/>
</dbReference>
<protein>
    <submittedName>
        <fullName evidence="3">Cupin domain-containing protein</fullName>
    </submittedName>
</protein>
<dbReference type="Gene3D" id="2.60.120.10">
    <property type="entry name" value="Jelly Rolls"/>
    <property type="match status" value="1"/>
</dbReference>
<keyword evidence="1" id="KW-0479">Metal-binding</keyword>
<dbReference type="InterPro" id="IPR051610">
    <property type="entry name" value="GPI/OXD"/>
</dbReference>
<reference evidence="4" key="1">
    <citation type="submission" date="2016-10" db="EMBL/GenBank/DDBJ databases">
        <authorList>
            <person name="Varghese N."/>
            <person name="Submissions S."/>
        </authorList>
    </citation>
    <scope>NUCLEOTIDE SEQUENCE [LARGE SCALE GENOMIC DNA]</scope>
    <source>
        <strain evidence="4">CGMCC 1.7738</strain>
    </source>
</reference>
<dbReference type="InterPro" id="IPR014710">
    <property type="entry name" value="RmlC-like_jellyroll"/>
</dbReference>
<dbReference type="EMBL" id="FOTC01000003">
    <property type="protein sequence ID" value="SFL27284.1"/>
    <property type="molecule type" value="Genomic_DNA"/>
</dbReference>
<dbReference type="InterPro" id="IPR011051">
    <property type="entry name" value="RmlC_Cupin_sf"/>
</dbReference>
<dbReference type="InterPro" id="IPR013096">
    <property type="entry name" value="Cupin_2"/>
</dbReference>